<comment type="similarity">
    <text evidence="1">Belongs to the argonaute family. Ago subfamily.</text>
</comment>
<dbReference type="PROSITE" id="PS50821">
    <property type="entry name" value="PAZ"/>
    <property type="match status" value="1"/>
</dbReference>
<feature type="transmembrane region" description="Helical" evidence="8">
    <location>
        <begin position="78"/>
        <end position="100"/>
    </location>
</feature>
<dbReference type="AlphaFoldDB" id="A0A438C9M6"/>
<dbReference type="Pfam" id="PF08699">
    <property type="entry name" value="ArgoL1"/>
    <property type="match status" value="1"/>
</dbReference>
<dbReference type="GO" id="GO:0051607">
    <property type="term" value="P:defense response to virus"/>
    <property type="evidence" value="ECO:0007669"/>
    <property type="project" value="UniProtKB-ARBA"/>
</dbReference>
<feature type="domain" description="Piwi" evidence="10">
    <location>
        <begin position="713"/>
        <end position="1011"/>
    </location>
</feature>
<feature type="domain" description="PAZ" evidence="9">
    <location>
        <begin position="413"/>
        <end position="528"/>
    </location>
</feature>
<dbReference type="InterPro" id="IPR012337">
    <property type="entry name" value="RNaseH-like_sf"/>
</dbReference>
<dbReference type="Pfam" id="PF02171">
    <property type="entry name" value="Piwi"/>
    <property type="match status" value="1"/>
</dbReference>
<dbReference type="GO" id="GO:0006417">
    <property type="term" value="P:regulation of translation"/>
    <property type="evidence" value="ECO:0007669"/>
    <property type="project" value="UniProtKB-KW"/>
</dbReference>
<sequence length="1075" mass="121344">MEDRWRGGGGYRGRDGGLHREEAAVITRAIATEEALEEVEGLGTAEGTRKTHRRHQCTGGEGLPKWVTTETTTTMAEAVIGMVAMVAGGGGALASALEILRRGALFLRRRRGARFLRRRPPGALFLRSRPRGAILLRSRPRGAIFLRRRPPGAHFLRRRRLGARCLPCPLLSSPGEMEPSKLLGSLTPTSSLERMDRVLPIRRPDKGGTNAIQSTMVRVNHFPVKFNSEKIILHYDVDIKPEVLPKHGRTLKLSKSNRCMIKEKLFSDDPSRFPLSRTAFDGEKNIFSVVELPTGKFKVEFSESEDMKICSYIFTIKLVNQLELRKLKDYLSGKLFSIPREILQGMDVVMKENPARHMISVGRSFYPTLFSLDDDLGHGIVASRGFLHSLKPTAQGLTLCLDYSVLAFRKPIPVIDFLEEHVNGFKLNDLRRVRKEVEVALKGLKVRVIHRLCKQKYTISGLSGEDTRYLSFIAEDLEGKSPAKKVGIIDYFREKYGKDIKYKDIPCLDLGKNNRKNYVPMEFCILTEGQRFLKENLDRNGAQKLKNLSLVAPKVRENNICEMVRSKTGPCGGDMINNFGIEVNMRMTTVAGRVIMAPELKLGGAHNGRMSKITVDRNRCHWNFVGKSVVEGKHIDRWAVLDFSAYEGFNRLNPDHFIPKFIRRCASLGIRMDEPLLYQSSRMNAFSNVAMLRELLLGVAGRAHDSTKNQLQILVCVMARKDPGYNYLKWFCETNIGIVTQCCLSSPANKANDQYLANLALKMNAKLGGSNVELIDRLPHFENEGYVMFVGADVNHPGAWNSASPSIAAVVATVNWPAVNRYAARVRPQLHRTEKILNFGDMCLELIETYARVNRAKPDKIVVFRDGVSEGQFDMVLNEELVDLKGAIQRGNYNPTITLIITQKRHQTRLFPESKRERGQDRSFNENVSPGTVVDTTVVHPFEFDFYLCSHYGGIGTSKPTHYHVLYDEHRFSSDQLQKLIYNLCFTFVRCTNLSPLFLLYTMPTLLHTEDGSTMTPWSWSAQLQLLQPLQLHLMRDFTACTGIWKIRFMIRCHAVPPVSASVARHDNVSGCISG</sequence>
<evidence type="ECO:0000256" key="7">
    <source>
        <dbReference type="SAM" id="MobiDB-lite"/>
    </source>
</evidence>
<keyword evidence="8" id="KW-0812">Transmembrane</keyword>
<evidence type="ECO:0000256" key="8">
    <source>
        <dbReference type="SAM" id="Phobius"/>
    </source>
</evidence>
<dbReference type="EMBL" id="QGNW01002414">
    <property type="protein sequence ID" value="RVW19952.1"/>
    <property type="molecule type" value="Genomic_DNA"/>
</dbReference>
<dbReference type="SMART" id="SM00949">
    <property type="entry name" value="PAZ"/>
    <property type="match status" value="1"/>
</dbReference>
<evidence type="ECO:0000313" key="11">
    <source>
        <dbReference type="EMBL" id="RVW19952.1"/>
    </source>
</evidence>
<dbReference type="InterPro" id="IPR045246">
    <property type="entry name" value="Piwi_ago-like"/>
</dbReference>
<feature type="region of interest" description="Disordered" evidence="7">
    <location>
        <begin position="42"/>
        <end position="61"/>
    </location>
</feature>
<dbReference type="Gene3D" id="3.30.420.10">
    <property type="entry name" value="Ribonuclease H-like superfamily/Ribonuclease H"/>
    <property type="match status" value="1"/>
</dbReference>
<reference evidence="11 12" key="1">
    <citation type="journal article" date="2018" name="PLoS Genet.">
        <title>Population sequencing reveals clonal diversity and ancestral inbreeding in the grapevine cultivar Chardonnay.</title>
        <authorList>
            <person name="Roach M.J."/>
            <person name="Johnson D.L."/>
            <person name="Bohlmann J."/>
            <person name="van Vuuren H.J."/>
            <person name="Jones S.J."/>
            <person name="Pretorius I.S."/>
            <person name="Schmidt S.A."/>
            <person name="Borneman A.R."/>
        </authorList>
    </citation>
    <scope>NUCLEOTIDE SEQUENCE [LARGE SCALE GENOMIC DNA]</scope>
    <source>
        <strain evidence="12">cv. Chardonnay</strain>
        <tissue evidence="11">Leaf</tissue>
    </source>
</reference>
<keyword evidence="8" id="KW-1133">Transmembrane helix</keyword>
<dbReference type="Pfam" id="PF16486">
    <property type="entry name" value="ArgoN"/>
    <property type="match status" value="1"/>
</dbReference>
<proteinExistence type="inferred from homology"/>
<keyword evidence="4" id="KW-0694">RNA-binding</keyword>
<dbReference type="PANTHER" id="PTHR22891">
    <property type="entry name" value="EUKARYOTIC TRANSLATION INITIATION FACTOR 2C"/>
    <property type="match status" value="1"/>
</dbReference>
<dbReference type="Pfam" id="PF02170">
    <property type="entry name" value="PAZ"/>
    <property type="match status" value="1"/>
</dbReference>
<comment type="caution">
    <text evidence="11">The sequence shown here is derived from an EMBL/GenBank/DDBJ whole genome shotgun (WGS) entry which is preliminary data.</text>
</comment>
<keyword evidence="3" id="KW-0810">Translation regulation</keyword>
<evidence type="ECO:0000256" key="6">
    <source>
        <dbReference type="ARBA" id="ARBA00023274"/>
    </source>
</evidence>
<dbReference type="GO" id="GO:0003723">
    <property type="term" value="F:RNA binding"/>
    <property type="evidence" value="ECO:0007669"/>
    <property type="project" value="UniProtKB-KW"/>
</dbReference>
<protein>
    <submittedName>
        <fullName evidence="11">Protein argonaute 2</fullName>
    </submittedName>
</protein>
<evidence type="ECO:0000256" key="4">
    <source>
        <dbReference type="ARBA" id="ARBA00022884"/>
    </source>
</evidence>
<dbReference type="CDD" id="cd02846">
    <property type="entry name" value="PAZ_argonaute_like"/>
    <property type="match status" value="1"/>
</dbReference>
<dbReference type="GO" id="GO:1990904">
    <property type="term" value="C:ribonucleoprotein complex"/>
    <property type="evidence" value="ECO:0007669"/>
    <property type="project" value="UniProtKB-KW"/>
</dbReference>
<dbReference type="SMART" id="SM01163">
    <property type="entry name" value="DUF1785"/>
    <property type="match status" value="1"/>
</dbReference>
<evidence type="ECO:0000256" key="5">
    <source>
        <dbReference type="ARBA" id="ARBA00023158"/>
    </source>
</evidence>
<dbReference type="CDD" id="cd04657">
    <property type="entry name" value="Piwi_ago-like"/>
    <property type="match status" value="1"/>
</dbReference>
<dbReference type="InterPro" id="IPR036397">
    <property type="entry name" value="RNaseH_sf"/>
</dbReference>
<dbReference type="InterPro" id="IPR032474">
    <property type="entry name" value="Argonaute_N"/>
</dbReference>
<evidence type="ECO:0000259" key="10">
    <source>
        <dbReference type="PROSITE" id="PS50822"/>
    </source>
</evidence>
<evidence type="ECO:0000256" key="3">
    <source>
        <dbReference type="ARBA" id="ARBA00022845"/>
    </source>
</evidence>
<keyword evidence="5" id="KW-0943">RNA-mediated gene silencing</keyword>
<accession>A0A438C9M6</accession>
<gene>
    <name evidence="11" type="primary">AGO2_0</name>
    <name evidence="11" type="ORF">CK203_114887</name>
</gene>
<evidence type="ECO:0000256" key="2">
    <source>
        <dbReference type="ARBA" id="ARBA00022491"/>
    </source>
</evidence>
<dbReference type="InterPro" id="IPR003165">
    <property type="entry name" value="Piwi"/>
</dbReference>
<keyword evidence="8" id="KW-0472">Membrane</keyword>
<dbReference type="SUPFAM" id="SSF101690">
    <property type="entry name" value="PAZ domain"/>
    <property type="match status" value="1"/>
</dbReference>
<evidence type="ECO:0000259" key="9">
    <source>
        <dbReference type="PROSITE" id="PS50821"/>
    </source>
</evidence>
<keyword evidence="2" id="KW-0678">Repressor</keyword>
<evidence type="ECO:0000313" key="12">
    <source>
        <dbReference type="Proteomes" id="UP000288805"/>
    </source>
</evidence>
<dbReference type="SMART" id="SM00950">
    <property type="entry name" value="Piwi"/>
    <property type="match status" value="1"/>
</dbReference>
<dbReference type="Gene3D" id="2.170.260.10">
    <property type="entry name" value="paz domain"/>
    <property type="match status" value="1"/>
</dbReference>
<dbReference type="Gene3D" id="3.40.50.2300">
    <property type="match status" value="1"/>
</dbReference>
<dbReference type="FunFam" id="2.170.260.10:FF:000008">
    <property type="entry name" value="Protein argonaute 7"/>
    <property type="match status" value="1"/>
</dbReference>
<dbReference type="GO" id="GO:0031047">
    <property type="term" value="P:regulatory ncRNA-mediated gene silencing"/>
    <property type="evidence" value="ECO:0007669"/>
    <property type="project" value="UniProtKB-KW"/>
</dbReference>
<dbReference type="SUPFAM" id="SSF53098">
    <property type="entry name" value="Ribonuclease H-like"/>
    <property type="match status" value="1"/>
</dbReference>
<dbReference type="InterPro" id="IPR003100">
    <property type="entry name" value="PAZ_dom"/>
</dbReference>
<evidence type="ECO:0000256" key="1">
    <source>
        <dbReference type="ARBA" id="ARBA00008201"/>
    </source>
</evidence>
<keyword evidence="6" id="KW-0687">Ribonucleoprotein</keyword>
<name>A0A438C9M6_VITVI</name>
<dbReference type="InterPro" id="IPR036085">
    <property type="entry name" value="PAZ_dom_sf"/>
</dbReference>
<organism evidence="11 12">
    <name type="scientific">Vitis vinifera</name>
    <name type="common">Grape</name>
    <dbReference type="NCBI Taxonomy" id="29760"/>
    <lineage>
        <taxon>Eukaryota</taxon>
        <taxon>Viridiplantae</taxon>
        <taxon>Streptophyta</taxon>
        <taxon>Embryophyta</taxon>
        <taxon>Tracheophyta</taxon>
        <taxon>Spermatophyta</taxon>
        <taxon>Magnoliopsida</taxon>
        <taxon>eudicotyledons</taxon>
        <taxon>Gunneridae</taxon>
        <taxon>Pentapetalae</taxon>
        <taxon>rosids</taxon>
        <taxon>Vitales</taxon>
        <taxon>Vitaceae</taxon>
        <taxon>Viteae</taxon>
        <taxon>Vitis</taxon>
    </lineage>
</organism>
<dbReference type="InterPro" id="IPR014811">
    <property type="entry name" value="ArgoL1"/>
</dbReference>
<dbReference type="PROSITE" id="PS50822">
    <property type="entry name" value="PIWI"/>
    <property type="match status" value="1"/>
</dbReference>
<dbReference type="Proteomes" id="UP000288805">
    <property type="component" value="Unassembled WGS sequence"/>
</dbReference>